<protein>
    <submittedName>
        <fullName evidence="1">Uncharacterized protein</fullName>
    </submittedName>
</protein>
<evidence type="ECO:0000313" key="1">
    <source>
        <dbReference type="EMBL" id="KAJ8615338.1"/>
    </source>
</evidence>
<reference evidence="1 2" key="1">
    <citation type="journal article" date="2022" name="Hortic Res">
        <title>A haplotype resolved chromosomal level avocado genome allows analysis of novel avocado genes.</title>
        <authorList>
            <person name="Nath O."/>
            <person name="Fletcher S.J."/>
            <person name="Hayward A."/>
            <person name="Shaw L.M."/>
            <person name="Masouleh A.K."/>
            <person name="Furtado A."/>
            <person name="Henry R.J."/>
            <person name="Mitter N."/>
        </authorList>
    </citation>
    <scope>NUCLEOTIDE SEQUENCE [LARGE SCALE GENOMIC DNA]</scope>
    <source>
        <strain evidence="2">cv. Hass</strain>
    </source>
</reference>
<name>A0ACC2K2J8_PERAE</name>
<gene>
    <name evidence="1" type="ORF">MRB53_034710</name>
</gene>
<dbReference type="EMBL" id="CM056820">
    <property type="protein sequence ID" value="KAJ8615338.1"/>
    <property type="molecule type" value="Genomic_DNA"/>
</dbReference>
<evidence type="ECO:0000313" key="2">
    <source>
        <dbReference type="Proteomes" id="UP001234297"/>
    </source>
</evidence>
<keyword evidence="2" id="KW-1185">Reference proteome</keyword>
<comment type="caution">
    <text evidence="1">The sequence shown here is derived from an EMBL/GenBank/DDBJ whole genome shotgun (WGS) entry which is preliminary data.</text>
</comment>
<proteinExistence type="predicted"/>
<sequence length="93" mass="10628">MPVRRKEGGRVAGVKCEMQAMATRTLKLPAKSTHAQLGGRCPYSASSHRKPLQDVVCTIRPHKLRIKREIKRRSIRRCQCWNVLLSTKTHLPL</sequence>
<accession>A0ACC2K2J8</accession>
<organism evidence="1 2">
    <name type="scientific">Persea americana</name>
    <name type="common">Avocado</name>
    <dbReference type="NCBI Taxonomy" id="3435"/>
    <lineage>
        <taxon>Eukaryota</taxon>
        <taxon>Viridiplantae</taxon>
        <taxon>Streptophyta</taxon>
        <taxon>Embryophyta</taxon>
        <taxon>Tracheophyta</taxon>
        <taxon>Spermatophyta</taxon>
        <taxon>Magnoliopsida</taxon>
        <taxon>Magnoliidae</taxon>
        <taxon>Laurales</taxon>
        <taxon>Lauraceae</taxon>
        <taxon>Persea</taxon>
    </lineage>
</organism>
<dbReference type="Proteomes" id="UP001234297">
    <property type="component" value="Chromosome 12"/>
</dbReference>